<feature type="compositionally biased region" description="Pro residues" evidence="1">
    <location>
        <begin position="159"/>
        <end position="170"/>
    </location>
</feature>
<dbReference type="GeneID" id="81395011"/>
<evidence type="ECO:0000313" key="3">
    <source>
        <dbReference type="EMBL" id="KAJ5095905.1"/>
    </source>
</evidence>
<reference evidence="3" key="1">
    <citation type="submission" date="2022-11" db="EMBL/GenBank/DDBJ databases">
        <authorList>
            <person name="Petersen C."/>
        </authorList>
    </citation>
    <scope>NUCLEOTIDE SEQUENCE</scope>
    <source>
        <strain evidence="3">IBT 34128</strain>
    </source>
</reference>
<evidence type="ECO:0000313" key="4">
    <source>
        <dbReference type="Proteomes" id="UP001141434"/>
    </source>
</evidence>
<name>A0A9W9F9A6_9EURO</name>
<feature type="compositionally biased region" description="Pro residues" evidence="1">
    <location>
        <begin position="466"/>
        <end position="475"/>
    </location>
</feature>
<feature type="compositionally biased region" description="Gly residues" evidence="1">
    <location>
        <begin position="394"/>
        <end position="403"/>
    </location>
</feature>
<feature type="compositionally biased region" description="Pro residues" evidence="1">
    <location>
        <begin position="179"/>
        <end position="220"/>
    </location>
</feature>
<feature type="compositionally biased region" description="Low complexity" evidence="1">
    <location>
        <begin position="476"/>
        <end position="485"/>
    </location>
</feature>
<protein>
    <recommendedName>
        <fullName evidence="5">GPI anchored protein</fullName>
    </recommendedName>
</protein>
<keyword evidence="4" id="KW-1185">Reference proteome</keyword>
<feature type="compositionally biased region" description="Low complexity" evidence="1">
    <location>
        <begin position="376"/>
        <end position="387"/>
    </location>
</feature>
<evidence type="ECO:0000256" key="1">
    <source>
        <dbReference type="SAM" id="MobiDB-lite"/>
    </source>
</evidence>
<proteinExistence type="predicted"/>
<feature type="compositionally biased region" description="Gly residues" evidence="1">
    <location>
        <begin position="36"/>
        <end position="46"/>
    </location>
</feature>
<gene>
    <name evidence="3" type="ORF">NUU61_005261</name>
</gene>
<sequence length="717" mass="71991">MKGLVGGIPLALLVAAAQAQGFEGHHGRVPPQNGGTALGGPSGNDGDGNIPAPYPADVHTNSHVNEWSKENHAVDLKNTDVYPPPAPQPFGPPIPGHVHGGGSFPKRSWPSGGTAEGGPSGNDEGQSFNMPITGNFHTDVNELSDDDHSIHVKNKDIHPPPFPPHPPHGGPPGAFHGPPHGPPGGPPSGPPHGPPGGPPSGPHGPPHGPHGSPNGPPAGPPGGHAGGPSGPPSHALRTPTDAFEKRFGPEEGGTALGGPSGNDGGHESAGFPGHGHNGGTALGGPSGNDGDHGPAGFPGHGHNGGTALGGPSGNDGGQGFSRPVDVNTNSAVNEAYKDDHSIDLKHKDVYPPPPPPHFPPHGGPPHGGPPGGPPAGGARPFRRAFAPEPQNGGTALGGPSGYDGDGDFVDPTTVDTNSDVNEHHEDNHAVKGDFTNVHPAPVPELPWMEYSHPPAGPAEVPESAPHGPPSPPEGPPSHGAPSGPLSGPPAGAPASPPSDAFEGPPKSHTPPREEHENAPECAAKAQVVHTVTKTHTQYRQATATPMAFAQPSYSHGVQASSMPMGATPMQSSAMADPKMLYSSAIPMQSSAFDPKMMYSTPAVHSAAVPMASSSHIPYESYNYSPLNSHAASYSQIPVHVPMATPASSSMGSAMPSNGMAKMMPSGASPEFSSRASVSASASASASHGPMFTGDAARLSGGIFSAAAAVMGVLAFIL</sequence>
<feature type="compositionally biased region" description="Pro residues" evidence="1">
    <location>
        <begin position="82"/>
        <end position="95"/>
    </location>
</feature>
<keyword evidence="2" id="KW-0732">Signal</keyword>
<organism evidence="3 4">
    <name type="scientific">Penicillium alfredii</name>
    <dbReference type="NCBI Taxonomy" id="1506179"/>
    <lineage>
        <taxon>Eukaryota</taxon>
        <taxon>Fungi</taxon>
        <taxon>Dikarya</taxon>
        <taxon>Ascomycota</taxon>
        <taxon>Pezizomycotina</taxon>
        <taxon>Eurotiomycetes</taxon>
        <taxon>Eurotiomycetidae</taxon>
        <taxon>Eurotiales</taxon>
        <taxon>Aspergillaceae</taxon>
        <taxon>Penicillium</taxon>
    </lineage>
</organism>
<dbReference type="AlphaFoldDB" id="A0A9W9F9A6"/>
<evidence type="ECO:0008006" key="5">
    <source>
        <dbReference type="Google" id="ProtNLM"/>
    </source>
</evidence>
<feature type="chain" id="PRO_5040724314" description="GPI anchored protein" evidence="2">
    <location>
        <begin position="20"/>
        <end position="717"/>
    </location>
</feature>
<feature type="compositionally biased region" description="Basic and acidic residues" evidence="1">
    <location>
        <begin position="146"/>
        <end position="158"/>
    </location>
</feature>
<dbReference type="OrthoDB" id="4366934at2759"/>
<feature type="region of interest" description="Disordered" evidence="1">
    <location>
        <begin position="24"/>
        <end position="50"/>
    </location>
</feature>
<feature type="compositionally biased region" description="Pro residues" evidence="1">
    <location>
        <begin position="350"/>
        <end position="373"/>
    </location>
</feature>
<feature type="compositionally biased region" description="Polar residues" evidence="1">
    <location>
        <begin position="123"/>
        <end position="138"/>
    </location>
</feature>
<feature type="compositionally biased region" description="Gly residues" evidence="1">
    <location>
        <begin position="272"/>
        <end position="287"/>
    </location>
</feature>
<reference evidence="3" key="2">
    <citation type="journal article" date="2023" name="IMA Fungus">
        <title>Comparative genomic study of the Penicillium genus elucidates a diverse pangenome and 15 lateral gene transfer events.</title>
        <authorList>
            <person name="Petersen C."/>
            <person name="Sorensen T."/>
            <person name="Nielsen M.R."/>
            <person name="Sondergaard T.E."/>
            <person name="Sorensen J.L."/>
            <person name="Fitzpatrick D.A."/>
            <person name="Frisvad J.C."/>
            <person name="Nielsen K.L."/>
        </authorList>
    </citation>
    <scope>NUCLEOTIDE SEQUENCE</scope>
    <source>
        <strain evidence="3">IBT 34128</strain>
    </source>
</reference>
<feature type="region of interest" description="Disordered" evidence="1">
    <location>
        <begin position="77"/>
        <end position="522"/>
    </location>
</feature>
<feature type="compositionally biased region" description="Pro residues" evidence="1">
    <location>
        <begin position="486"/>
        <end position="496"/>
    </location>
</feature>
<feature type="compositionally biased region" description="Gly residues" evidence="1">
    <location>
        <begin position="296"/>
        <end position="319"/>
    </location>
</feature>
<feature type="compositionally biased region" description="Gly residues" evidence="1">
    <location>
        <begin position="250"/>
        <end position="263"/>
    </location>
</feature>
<feature type="compositionally biased region" description="Basic and acidic residues" evidence="1">
    <location>
        <begin position="335"/>
        <end position="349"/>
    </location>
</feature>
<dbReference type="Proteomes" id="UP001141434">
    <property type="component" value="Unassembled WGS sequence"/>
</dbReference>
<dbReference type="RefSeq" id="XP_056511456.1">
    <property type="nucleotide sequence ID" value="XM_056655843.1"/>
</dbReference>
<dbReference type="EMBL" id="JAPMSZ010000007">
    <property type="protein sequence ID" value="KAJ5095905.1"/>
    <property type="molecule type" value="Genomic_DNA"/>
</dbReference>
<feature type="signal peptide" evidence="2">
    <location>
        <begin position="1"/>
        <end position="19"/>
    </location>
</feature>
<comment type="caution">
    <text evidence="3">The sequence shown here is derived from an EMBL/GenBank/DDBJ whole genome shotgun (WGS) entry which is preliminary data.</text>
</comment>
<accession>A0A9W9F9A6</accession>
<evidence type="ECO:0000256" key="2">
    <source>
        <dbReference type="SAM" id="SignalP"/>
    </source>
</evidence>
<feature type="compositionally biased region" description="Basic and acidic residues" evidence="1">
    <location>
        <begin position="420"/>
        <end position="431"/>
    </location>
</feature>